<dbReference type="GeneID" id="62642068"/>
<accession>A0A9Q2RYL2</accession>
<proteinExistence type="predicted"/>
<dbReference type="EMBL" id="JAFBXF010000002">
    <property type="protein sequence ID" value="MBM2416203.1"/>
    <property type="molecule type" value="Genomic_DNA"/>
</dbReference>
<sequence length="122" mass="12931">MPELTTSAPRTLIISNNMVEADDLTEILTGQGLGPVVHARGVADAHDALTQSGKHLRLMLFGLSMHRHDVADFLATYDASTCPLIVIDGPSEFSDRAGAGVLLRPYSTDDVLAALARLGFGT</sequence>
<dbReference type="InterPro" id="IPR011006">
    <property type="entry name" value="CheY-like_superfamily"/>
</dbReference>
<comment type="caution">
    <text evidence="1">The sequence shown here is derived from an EMBL/GenBank/DDBJ whole genome shotgun (WGS) entry which is preliminary data.</text>
</comment>
<evidence type="ECO:0000313" key="3">
    <source>
        <dbReference type="Proteomes" id="UP000755667"/>
    </source>
</evidence>
<reference evidence="1 4" key="1">
    <citation type="submission" date="2021-01" db="EMBL/GenBank/DDBJ databases">
        <title>Diatom-associated Roseobacters Show Island Model of Population Structure.</title>
        <authorList>
            <person name="Qu L."/>
            <person name="Feng X."/>
            <person name="Chen Y."/>
            <person name="Li L."/>
            <person name="Wang X."/>
            <person name="Hu Z."/>
            <person name="Wang H."/>
            <person name="Luo H."/>
        </authorList>
    </citation>
    <scope>NUCLEOTIDE SEQUENCE</scope>
    <source>
        <strain evidence="2 4">CC28-63</strain>
        <strain evidence="1">CC28-69</strain>
    </source>
</reference>
<evidence type="ECO:0000313" key="2">
    <source>
        <dbReference type="EMBL" id="MBM2416203.1"/>
    </source>
</evidence>
<evidence type="ECO:0000313" key="4">
    <source>
        <dbReference type="Proteomes" id="UP000809440"/>
    </source>
</evidence>
<dbReference type="SUPFAM" id="SSF52172">
    <property type="entry name" value="CheY-like"/>
    <property type="match status" value="1"/>
</dbReference>
<organism evidence="1 3">
    <name type="scientific">Marivita cryptomonadis</name>
    <dbReference type="NCBI Taxonomy" id="505252"/>
    <lineage>
        <taxon>Bacteria</taxon>
        <taxon>Pseudomonadati</taxon>
        <taxon>Pseudomonadota</taxon>
        <taxon>Alphaproteobacteria</taxon>
        <taxon>Rhodobacterales</taxon>
        <taxon>Roseobacteraceae</taxon>
        <taxon>Marivita</taxon>
    </lineage>
</organism>
<evidence type="ECO:0000313" key="1">
    <source>
        <dbReference type="EMBL" id="MBM2411536.1"/>
    </source>
</evidence>
<dbReference type="Gene3D" id="3.40.50.2300">
    <property type="match status" value="1"/>
</dbReference>
<keyword evidence="4" id="KW-1185">Reference proteome</keyword>
<protein>
    <submittedName>
        <fullName evidence="1">Uncharacterized protein</fullName>
    </submittedName>
</protein>
<dbReference type="AlphaFoldDB" id="A0A9Q2RYL2"/>
<dbReference type="Proteomes" id="UP000755667">
    <property type="component" value="Unassembled WGS sequence"/>
</dbReference>
<dbReference type="EMBL" id="JAFBXE010000002">
    <property type="protein sequence ID" value="MBM2411536.1"/>
    <property type="molecule type" value="Genomic_DNA"/>
</dbReference>
<gene>
    <name evidence="1" type="ORF">JQX41_04430</name>
    <name evidence="2" type="ORF">JQX48_04430</name>
</gene>
<name>A0A9Q2RYL2_9RHOB</name>
<dbReference type="Proteomes" id="UP000809440">
    <property type="component" value="Unassembled WGS sequence"/>
</dbReference>
<dbReference type="RefSeq" id="WP_085631283.1">
    <property type="nucleotide sequence ID" value="NZ_JAFBWU010000002.1"/>
</dbReference>
<dbReference type="OrthoDB" id="9954228at2"/>